<keyword evidence="2" id="KW-1185">Reference proteome</keyword>
<protein>
    <submittedName>
        <fullName evidence="1">Endonuclease-reverse transcriptase</fullName>
    </submittedName>
</protein>
<reference evidence="1 2" key="1">
    <citation type="journal article" date="2021" name="Elife">
        <title>Chloroplast acquisition without the gene transfer in kleptoplastic sea slugs, Plakobranchus ocellatus.</title>
        <authorList>
            <person name="Maeda T."/>
            <person name="Takahashi S."/>
            <person name="Yoshida T."/>
            <person name="Shimamura S."/>
            <person name="Takaki Y."/>
            <person name="Nagai Y."/>
            <person name="Toyoda A."/>
            <person name="Suzuki Y."/>
            <person name="Arimoto A."/>
            <person name="Ishii H."/>
            <person name="Satoh N."/>
            <person name="Nishiyama T."/>
            <person name="Hasebe M."/>
            <person name="Maruyama T."/>
            <person name="Minagawa J."/>
            <person name="Obokata J."/>
            <person name="Shigenobu S."/>
        </authorList>
    </citation>
    <scope>NUCLEOTIDE SEQUENCE [LARGE SCALE GENOMIC DNA]</scope>
</reference>
<dbReference type="EMBL" id="BMAT01013372">
    <property type="protein sequence ID" value="GFS11377.1"/>
    <property type="molecule type" value="Genomic_DNA"/>
</dbReference>
<sequence length="143" mass="16947">MGDLNSKIGIKENNEENEWIGPHGIGARNERGERQQTKCISPTHFFRYWTWHSPGEEYKNQVDFIMSIDKDIGRNTEVINHIDIGSDHRVVRARIETNKRLMRLKRIKRKKAIKIDMKQLTLYKTDLKSKKTNLQQSSIEQWL</sequence>
<proteinExistence type="predicted"/>
<comment type="caution">
    <text evidence="1">The sequence shown here is derived from an EMBL/GenBank/DDBJ whole genome shotgun (WGS) entry which is preliminary data.</text>
</comment>
<evidence type="ECO:0000313" key="2">
    <source>
        <dbReference type="Proteomes" id="UP000762676"/>
    </source>
</evidence>
<dbReference type="GO" id="GO:0004519">
    <property type="term" value="F:endonuclease activity"/>
    <property type="evidence" value="ECO:0007669"/>
    <property type="project" value="UniProtKB-KW"/>
</dbReference>
<keyword evidence="1" id="KW-0378">Hydrolase</keyword>
<dbReference type="Proteomes" id="UP000762676">
    <property type="component" value="Unassembled WGS sequence"/>
</dbReference>
<organism evidence="1 2">
    <name type="scientific">Elysia marginata</name>
    <dbReference type="NCBI Taxonomy" id="1093978"/>
    <lineage>
        <taxon>Eukaryota</taxon>
        <taxon>Metazoa</taxon>
        <taxon>Spiralia</taxon>
        <taxon>Lophotrochozoa</taxon>
        <taxon>Mollusca</taxon>
        <taxon>Gastropoda</taxon>
        <taxon>Heterobranchia</taxon>
        <taxon>Euthyneura</taxon>
        <taxon>Panpulmonata</taxon>
        <taxon>Sacoglossa</taxon>
        <taxon>Placobranchoidea</taxon>
        <taxon>Plakobranchidae</taxon>
        <taxon>Elysia</taxon>
    </lineage>
</organism>
<name>A0AAV4IQ61_9GAST</name>
<keyword evidence="1" id="KW-0540">Nuclease</keyword>
<keyword evidence="1" id="KW-0255">Endonuclease</keyword>
<evidence type="ECO:0000313" key="1">
    <source>
        <dbReference type="EMBL" id="GFS11377.1"/>
    </source>
</evidence>
<gene>
    <name evidence="1" type="ORF">ElyMa_006670500</name>
</gene>
<accession>A0AAV4IQ61</accession>
<dbReference type="AlphaFoldDB" id="A0AAV4IQ61"/>